<feature type="transmembrane region" description="Helical" evidence="2">
    <location>
        <begin position="7"/>
        <end position="25"/>
    </location>
</feature>
<keyword evidence="2" id="KW-1133">Transmembrane helix</keyword>
<feature type="domain" description="LysM" evidence="3">
    <location>
        <begin position="361"/>
        <end position="410"/>
    </location>
</feature>
<dbReference type="PANTHER" id="PTHR34700:SF4">
    <property type="entry name" value="PHAGE-LIKE ELEMENT PBSX PROTEIN XKDP"/>
    <property type="match status" value="1"/>
</dbReference>
<organism evidence="4 5">
    <name type="scientific">Tistrella mobilis (strain KA081020-065)</name>
    <dbReference type="NCBI Taxonomy" id="1110502"/>
    <lineage>
        <taxon>Bacteria</taxon>
        <taxon>Pseudomonadati</taxon>
        <taxon>Pseudomonadota</taxon>
        <taxon>Alphaproteobacteria</taxon>
        <taxon>Geminicoccales</taxon>
        <taxon>Geminicoccaceae</taxon>
        <taxon>Tistrella</taxon>
    </lineage>
</organism>
<accession>I3TJN9</accession>
<protein>
    <submittedName>
        <fullName evidence="4">Protein containing LysM domain</fullName>
    </submittedName>
</protein>
<dbReference type="SMART" id="SM00257">
    <property type="entry name" value="LysM"/>
    <property type="match status" value="1"/>
</dbReference>
<gene>
    <name evidence="4" type="primary">ygaU</name>
    <name evidence="4" type="ordered locus">TMO_1138</name>
</gene>
<dbReference type="Proteomes" id="UP000005258">
    <property type="component" value="Chromosome"/>
</dbReference>
<keyword evidence="2" id="KW-0472">Membrane</keyword>
<dbReference type="CDD" id="cd00118">
    <property type="entry name" value="LysM"/>
    <property type="match status" value="1"/>
</dbReference>
<dbReference type="InterPro" id="IPR052196">
    <property type="entry name" value="Bact_Kbp"/>
</dbReference>
<feature type="region of interest" description="Disordered" evidence="1">
    <location>
        <begin position="44"/>
        <end position="98"/>
    </location>
</feature>
<sequence>MTSRNIAIIAVVAAIIAAIAGWLIWGGDAQDKAVATAPVPAVPAPAAPAATPAPAASAPQALAPQTAAPEAAASQAAAPQASAPQTAAPETATSAPAPAPVAEATGRDVLVKPSTPEPVAPATAPGAVAEPAAPSFDIVRVNPRGDTVVAGRAEPNAEVVLRDGGTEIGRARADERGEWVILPEKPLNRGNRELDLEATLPGGAKVKSKDVVVLAVPDTAPQASAAAGDATPQPDQPMAVLMPRDGDGTGRLLQRSDPTGVSEGPLSLEVIDYDDQGRVSLSGRARAGKEVRIYLDNDLIATARPDPDRGGIWVVTPEGRIPEGKATLRVDLVDEGGKVLARLETPFSRAASPMMLPEGQTYVVIQPGDYLWRIARATYGQGIRYTTIFEANRDQIRNPDLIYPGQVFVLPGHDG</sequence>
<evidence type="ECO:0000313" key="5">
    <source>
        <dbReference type="Proteomes" id="UP000005258"/>
    </source>
</evidence>
<feature type="compositionally biased region" description="Low complexity" evidence="1">
    <location>
        <begin position="47"/>
        <end position="98"/>
    </location>
</feature>
<dbReference type="STRING" id="1110502.TMO_1138"/>
<dbReference type="AlphaFoldDB" id="I3TJN9"/>
<dbReference type="eggNOG" id="COG1652">
    <property type="taxonomic scope" value="Bacteria"/>
</dbReference>
<dbReference type="Gene3D" id="3.30.420.430">
    <property type="match status" value="1"/>
</dbReference>
<dbReference type="Pfam" id="PF01476">
    <property type="entry name" value="LysM"/>
    <property type="match status" value="1"/>
</dbReference>
<evidence type="ECO:0000259" key="3">
    <source>
        <dbReference type="PROSITE" id="PS51782"/>
    </source>
</evidence>
<dbReference type="SUPFAM" id="SSF54106">
    <property type="entry name" value="LysM domain"/>
    <property type="match status" value="1"/>
</dbReference>
<dbReference type="InterPro" id="IPR018392">
    <property type="entry name" value="LysM"/>
</dbReference>
<dbReference type="InterPro" id="IPR036779">
    <property type="entry name" value="LysM_dom_sf"/>
</dbReference>
<name>I3TJN9_TISMK</name>
<proteinExistence type="predicted"/>
<keyword evidence="5" id="KW-1185">Reference proteome</keyword>
<dbReference type="PROSITE" id="PS51782">
    <property type="entry name" value="LYSM"/>
    <property type="match status" value="1"/>
</dbReference>
<dbReference type="HOGENOM" id="CLU_025322_0_1_5"/>
<keyword evidence="2" id="KW-0812">Transmembrane</keyword>
<dbReference type="KEGG" id="tmo:TMO_1138"/>
<reference evidence="4 5" key="1">
    <citation type="journal article" date="2012" name="J. Am. Chem. Soc.">
        <title>Bacterial biosynthesis and maturation of the didemnin anti-cancer agents.</title>
        <authorList>
            <person name="Xu Y."/>
            <person name="Kersten R.D."/>
            <person name="Nam S.J."/>
            <person name="Lu L."/>
            <person name="Al-Suwailem A.M."/>
            <person name="Zheng H."/>
            <person name="Fenical W."/>
            <person name="Dorrestein P.C."/>
            <person name="Moore B.S."/>
            <person name="Qian P.Y."/>
        </authorList>
    </citation>
    <scope>NUCLEOTIDE SEQUENCE [LARGE SCALE GENOMIC DNA]</scope>
    <source>
        <strain evidence="4 5">KA081020-065</strain>
    </source>
</reference>
<evidence type="ECO:0000313" key="4">
    <source>
        <dbReference type="EMBL" id="AFK52977.1"/>
    </source>
</evidence>
<dbReference type="PANTHER" id="PTHR34700">
    <property type="entry name" value="POTASSIUM BINDING PROTEIN KBP"/>
    <property type="match status" value="1"/>
</dbReference>
<dbReference type="RefSeq" id="WP_014744656.1">
    <property type="nucleotide sequence ID" value="NC_017956.1"/>
</dbReference>
<dbReference type="EMBL" id="CP003236">
    <property type="protein sequence ID" value="AFK52977.1"/>
    <property type="molecule type" value="Genomic_DNA"/>
</dbReference>
<evidence type="ECO:0000256" key="1">
    <source>
        <dbReference type="SAM" id="MobiDB-lite"/>
    </source>
</evidence>
<evidence type="ECO:0000256" key="2">
    <source>
        <dbReference type="SAM" id="Phobius"/>
    </source>
</evidence>
<dbReference type="Gene3D" id="3.10.350.10">
    <property type="entry name" value="LysM domain"/>
    <property type="match status" value="1"/>
</dbReference>